<dbReference type="GO" id="GO:0004523">
    <property type="term" value="F:RNA-DNA hybrid ribonuclease activity"/>
    <property type="evidence" value="ECO:0007669"/>
    <property type="project" value="InterPro"/>
</dbReference>
<organism evidence="2 3">
    <name type="scientific">Brassica carinata</name>
    <name type="common">Ethiopian mustard</name>
    <name type="synonym">Abyssinian cabbage</name>
    <dbReference type="NCBI Taxonomy" id="52824"/>
    <lineage>
        <taxon>Eukaryota</taxon>
        <taxon>Viridiplantae</taxon>
        <taxon>Streptophyta</taxon>
        <taxon>Embryophyta</taxon>
        <taxon>Tracheophyta</taxon>
        <taxon>Spermatophyta</taxon>
        <taxon>Magnoliopsida</taxon>
        <taxon>eudicotyledons</taxon>
        <taxon>Gunneridae</taxon>
        <taxon>Pentapetalae</taxon>
        <taxon>rosids</taxon>
        <taxon>malvids</taxon>
        <taxon>Brassicales</taxon>
        <taxon>Brassicaceae</taxon>
        <taxon>Brassiceae</taxon>
        <taxon>Brassica</taxon>
    </lineage>
</organism>
<dbReference type="PANTHER" id="PTHR47723">
    <property type="entry name" value="OS05G0353850 PROTEIN"/>
    <property type="match status" value="1"/>
</dbReference>
<name>A0A8X7VHF3_BRACI</name>
<accession>A0A8X7VHF3</accession>
<evidence type="ECO:0000313" key="2">
    <source>
        <dbReference type="EMBL" id="KAG2311336.1"/>
    </source>
</evidence>
<protein>
    <recommendedName>
        <fullName evidence="1">RNase H type-1 domain-containing protein</fullName>
    </recommendedName>
</protein>
<gene>
    <name evidence="2" type="ORF">Bca52824_022893</name>
</gene>
<comment type="caution">
    <text evidence="2">The sequence shown here is derived from an EMBL/GenBank/DDBJ whole genome shotgun (WGS) entry which is preliminary data.</text>
</comment>
<dbReference type="EMBL" id="JAAMPC010000005">
    <property type="protein sequence ID" value="KAG2311336.1"/>
    <property type="molecule type" value="Genomic_DNA"/>
</dbReference>
<dbReference type="InterPro" id="IPR002156">
    <property type="entry name" value="RNaseH_domain"/>
</dbReference>
<dbReference type="GO" id="GO:0003676">
    <property type="term" value="F:nucleic acid binding"/>
    <property type="evidence" value="ECO:0007669"/>
    <property type="project" value="InterPro"/>
</dbReference>
<dbReference type="Pfam" id="PF13456">
    <property type="entry name" value="RVT_3"/>
    <property type="match status" value="1"/>
</dbReference>
<feature type="domain" description="RNase H type-1" evidence="1">
    <location>
        <begin position="150"/>
        <end position="266"/>
    </location>
</feature>
<dbReference type="OrthoDB" id="1111331at2759"/>
<dbReference type="PANTHER" id="PTHR47723:SF24">
    <property type="entry name" value="RNASE H TYPE-1 DOMAIN-CONTAINING PROTEIN"/>
    <property type="match status" value="1"/>
</dbReference>
<evidence type="ECO:0000313" key="3">
    <source>
        <dbReference type="Proteomes" id="UP000886595"/>
    </source>
</evidence>
<dbReference type="AlphaFoldDB" id="A0A8X7VHF3"/>
<proteinExistence type="predicted"/>
<sequence length="300" mass="34853">MEASMGSRPSYAWRSIMYGRQLLEKGLRRTIGSGKETYVWLDKWLFRDTPLAPLRKPNLFNVDLKWVHTHWGDTVKSGYWLASRLDCSDIRREEFSVWDTVAKVIEDSTFWFEAQECKDEEIETENREFQHRNRWEAPTAGSFKCNVGLQWSKQKKILGASWVLRNCDGEAILHSRRAFGNVGSYLDAKFLSLMWATESMRSHHVEKVVFEVEFGDLFGAVTKPKAWSAFRYQGNELRKVLAGFKEWDFMVVTSRVNRCAHAIAKSVTTEKRYLSYVARGNPQWLNDLFEADKLGLGRGQ</sequence>
<evidence type="ECO:0000259" key="1">
    <source>
        <dbReference type="Pfam" id="PF13456"/>
    </source>
</evidence>
<dbReference type="InterPro" id="IPR053151">
    <property type="entry name" value="RNase_H-like"/>
</dbReference>
<keyword evidence="3" id="KW-1185">Reference proteome</keyword>
<reference evidence="2 3" key="1">
    <citation type="submission" date="2020-02" db="EMBL/GenBank/DDBJ databases">
        <authorList>
            <person name="Ma Q."/>
            <person name="Huang Y."/>
            <person name="Song X."/>
            <person name="Pei D."/>
        </authorList>
    </citation>
    <scope>NUCLEOTIDE SEQUENCE [LARGE SCALE GENOMIC DNA]</scope>
    <source>
        <strain evidence="2">Sxm20200214</strain>
        <tissue evidence="2">Leaf</tissue>
    </source>
</reference>
<dbReference type="Proteomes" id="UP000886595">
    <property type="component" value="Unassembled WGS sequence"/>
</dbReference>